<reference evidence="1 2" key="1">
    <citation type="journal article" date="2018" name="Sci. Rep.">
        <title>Genomic signatures of local adaptation to the degree of environmental predictability in rotifers.</title>
        <authorList>
            <person name="Franch-Gras L."/>
            <person name="Hahn C."/>
            <person name="Garcia-Roger E.M."/>
            <person name="Carmona M.J."/>
            <person name="Serra M."/>
            <person name="Gomez A."/>
        </authorList>
    </citation>
    <scope>NUCLEOTIDE SEQUENCE [LARGE SCALE GENOMIC DNA]</scope>
    <source>
        <strain evidence="1">HYR1</strain>
    </source>
</reference>
<protein>
    <submittedName>
        <fullName evidence="1">Uncharacterized protein</fullName>
    </submittedName>
</protein>
<accession>A0A3M7PSB3</accession>
<dbReference type="EMBL" id="REGN01009072">
    <property type="protein sequence ID" value="RNA02037.1"/>
    <property type="molecule type" value="Genomic_DNA"/>
</dbReference>
<organism evidence="1 2">
    <name type="scientific">Brachionus plicatilis</name>
    <name type="common">Marine rotifer</name>
    <name type="synonym">Brachionus muelleri</name>
    <dbReference type="NCBI Taxonomy" id="10195"/>
    <lineage>
        <taxon>Eukaryota</taxon>
        <taxon>Metazoa</taxon>
        <taxon>Spiralia</taxon>
        <taxon>Gnathifera</taxon>
        <taxon>Rotifera</taxon>
        <taxon>Eurotatoria</taxon>
        <taxon>Monogononta</taxon>
        <taxon>Pseudotrocha</taxon>
        <taxon>Ploima</taxon>
        <taxon>Brachionidae</taxon>
        <taxon>Brachionus</taxon>
    </lineage>
</organism>
<sequence length="106" mass="12599">MFDSDKKTKKQEKNPKKIKIHYYVQHMIISFYRTLDSHQHDNLIKLSWYAVIQVPIDKYQSIILNLFFDNSLSSLTYRILSRILICGSISEYFQSSVLSISRINSY</sequence>
<comment type="caution">
    <text evidence="1">The sequence shown here is derived from an EMBL/GenBank/DDBJ whole genome shotgun (WGS) entry which is preliminary data.</text>
</comment>
<gene>
    <name evidence="1" type="ORF">BpHYR1_019148</name>
</gene>
<proteinExistence type="predicted"/>
<dbReference type="Proteomes" id="UP000276133">
    <property type="component" value="Unassembled WGS sequence"/>
</dbReference>
<evidence type="ECO:0000313" key="1">
    <source>
        <dbReference type="EMBL" id="RNA02037.1"/>
    </source>
</evidence>
<keyword evidence="2" id="KW-1185">Reference proteome</keyword>
<name>A0A3M7PSB3_BRAPC</name>
<evidence type="ECO:0000313" key="2">
    <source>
        <dbReference type="Proteomes" id="UP000276133"/>
    </source>
</evidence>
<dbReference type="AlphaFoldDB" id="A0A3M7PSB3"/>